<proteinExistence type="predicted"/>
<feature type="domain" description="Cytochrome c-type biogenesis protein H Ig-like" evidence="6">
    <location>
        <begin position="226"/>
        <end position="334"/>
    </location>
</feature>
<evidence type="ECO:0000259" key="6">
    <source>
        <dbReference type="Pfam" id="PF23892"/>
    </source>
</evidence>
<protein>
    <submittedName>
        <fullName evidence="8">Cytochrome C biogenesis protein</fullName>
    </submittedName>
</protein>
<dbReference type="InterPro" id="IPR056412">
    <property type="entry name" value="Ig_CycH"/>
</dbReference>
<evidence type="ECO:0000256" key="5">
    <source>
        <dbReference type="SAM" id="Phobius"/>
    </source>
</evidence>
<dbReference type="PANTHER" id="PTHR47870">
    <property type="entry name" value="CYTOCHROME C-TYPE BIOGENESIS PROTEIN CCMH"/>
    <property type="match status" value="1"/>
</dbReference>
<feature type="transmembrane region" description="Helical" evidence="5">
    <location>
        <begin position="6"/>
        <end position="24"/>
    </location>
</feature>
<evidence type="ECO:0000313" key="9">
    <source>
        <dbReference type="Proteomes" id="UP000291286"/>
    </source>
</evidence>
<keyword evidence="3 4" id="KW-0802">TPR repeat</keyword>
<dbReference type="Pfam" id="PF23892">
    <property type="entry name" value="Ig_CycH"/>
    <property type="match status" value="1"/>
</dbReference>
<sequence>MTGFVIAAAVLTLLVLGGALWPLWRGAPKLATGLMVALGVCAFALYRLLGTPAALAPQASQAPTTMEDAIVLLKEQLRRDPQAAEGWQLLGRTLAAQGKAVEAREAFARAAALLPEDANALVEAAQSRSLADPQRRLDDQAVAMLEHALRIDPTQQRARWFLGVAQRQRGAAAQAAATWEPLLAQVDTATANSLREQINAARAEAGQPPLTAPTSAPAAAEEANAVRVRVTLDPALPAAARPPADATVFVIARIPDGPPMPVAVQKHTLGQLPLELRLSDADSPMPTQKLSALREVELIARVSASGNAQRSAGDLQSAPVRVRLPAQAPVTLVIGSGAR</sequence>
<feature type="domain" description="Cytochrome c-type biogenesis protein H TPR" evidence="7">
    <location>
        <begin position="63"/>
        <end position="188"/>
    </location>
</feature>
<evidence type="ECO:0000313" key="8">
    <source>
        <dbReference type="EMBL" id="TAA27711.1"/>
    </source>
</evidence>
<dbReference type="InterPro" id="IPR019734">
    <property type="entry name" value="TPR_rpt"/>
</dbReference>
<dbReference type="EMBL" id="SHMB01000005">
    <property type="protein sequence ID" value="TAA27711.1"/>
    <property type="molecule type" value="Genomic_DNA"/>
</dbReference>
<evidence type="ECO:0000256" key="3">
    <source>
        <dbReference type="ARBA" id="ARBA00022803"/>
    </source>
</evidence>
<organism evidence="8 9">
    <name type="scientific">Pseudoxanthomonas winnipegensis</name>
    <dbReference type="NCBI Taxonomy" id="2480810"/>
    <lineage>
        <taxon>Bacteria</taxon>
        <taxon>Pseudomonadati</taxon>
        <taxon>Pseudomonadota</taxon>
        <taxon>Gammaproteobacteria</taxon>
        <taxon>Lysobacterales</taxon>
        <taxon>Lysobacteraceae</taxon>
        <taxon>Pseudoxanthomonas</taxon>
    </lineage>
</organism>
<dbReference type="AlphaFoldDB" id="A0A4Q8LEW0"/>
<evidence type="ECO:0000259" key="7">
    <source>
        <dbReference type="Pfam" id="PF23914"/>
    </source>
</evidence>
<evidence type="ECO:0000256" key="1">
    <source>
        <dbReference type="ARBA" id="ARBA00022737"/>
    </source>
</evidence>
<keyword evidence="2" id="KW-0201">Cytochrome c-type biogenesis</keyword>
<dbReference type="SUPFAM" id="SSF48452">
    <property type="entry name" value="TPR-like"/>
    <property type="match status" value="1"/>
</dbReference>
<accession>A0A4Q8LEW0</accession>
<reference evidence="8 9" key="1">
    <citation type="submission" date="2019-02" db="EMBL/GenBank/DDBJ databases">
        <title>WGS of Pseudoxanthomonas species novum from clinical isolates.</title>
        <authorList>
            <person name="Bernier A.-M."/>
            <person name="Bernard K."/>
            <person name="Vachon A."/>
        </authorList>
    </citation>
    <scope>NUCLEOTIDE SEQUENCE [LARGE SCALE GENOMIC DNA]</scope>
    <source>
        <strain evidence="8 9">NML171202</strain>
    </source>
</reference>
<evidence type="ECO:0000256" key="2">
    <source>
        <dbReference type="ARBA" id="ARBA00022748"/>
    </source>
</evidence>
<keyword evidence="1" id="KW-0677">Repeat</keyword>
<dbReference type="InterPro" id="IPR056413">
    <property type="entry name" value="TPR_CcmH_CycH"/>
</dbReference>
<comment type="caution">
    <text evidence="8">The sequence shown here is derived from an EMBL/GenBank/DDBJ whole genome shotgun (WGS) entry which is preliminary data.</text>
</comment>
<keyword evidence="5" id="KW-0812">Transmembrane</keyword>
<keyword evidence="5" id="KW-0472">Membrane</keyword>
<dbReference type="Pfam" id="PF23914">
    <property type="entry name" value="TPR_CcmH_CycH"/>
    <property type="match status" value="1"/>
</dbReference>
<dbReference type="InterPro" id="IPR051263">
    <property type="entry name" value="C-type_cytochrome_biogenesis"/>
</dbReference>
<dbReference type="PANTHER" id="PTHR47870:SF1">
    <property type="entry name" value="CYTOCHROME C-TYPE BIOGENESIS PROTEIN CCMH"/>
    <property type="match status" value="1"/>
</dbReference>
<dbReference type="Proteomes" id="UP000291286">
    <property type="component" value="Unassembled WGS sequence"/>
</dbReference>
<name>A0A4Q8LEW0_9GAMM</name>
<evidence type="ECO:0000256" key="4">
    <source>
        <dbReference type="PROSITE-ProRule" id="PRU00339"/>
    </source>
</evidence>
<gene>
    <name evidence="8" type="ORF">EA661_13265</name>
</gene>
<dbReference type="PROSITE" id="PS50005">
    <property type="entry name" value="TPR"/>
    <property type="match status" value="1"/>
</dbReference>
<feature type="transmembrane region" description="Helical" evidence="5">
    <location>
        <begin position="31"/>
        <end position="49"/>
    </location>
</feature>
<dbReference type="Gene3D" id="1.25.40.10">
    <property type="entry name" value="Tetratricopeptide repeat domain"/>
    <property type="match status" value="1"/>
</dbReference>
<dbReference type="InterPro" id="IPR011990">
    <property type="entry name" value="TPR-like_helical_dom_sf"/>
</dbReference>
<feature type="repeat" description="TPR" evidence="4">
    <location>
        <begin position="84"/>
        <end position="117"/>
    </location>
</feature>
<dbReference type="GO" id="GO:0017004">
    <property type="term" value="P:cytochrome complex assembly"/>
    <property type="evidence" value="ECO:0007669"/>
    <property type="project" value="UniProtKB-KW"/>
</dbReference>
<dbReference type="RefSeq" id="WP_130519497.1">
    <property type="nucleotide sequence ID" value="NZ_SHMA01000013.1"/>
</dbReference>
<keyword evidence="5" id="KW-1133">Transmembrane helix</keyword>